<dbReference type="Pfam" id="PF00293">
    <property type="entry name" value="NUDIX"/>
    <property type="match status" value="1"/>
</dbReference>
<proteinExistence type="inferred from homology"/>
<dbReference type="AlphaFoldDB" id="A0A090IVD7"/>
<feature type="active site" evidence="10">
    <location>
        <position position="119"/>
    </location>
</feature>
<dbReference type="InterPro" id="IPR011876">
    <property type="entry name" value="IsopentenylPP_isomerase_typ1"/>
</dbReference>
<dbReference type="GO" id="GO:0009240">
    <property type="term" value="P:isopentenyl diphosphate biosynthetic process"/>
    <property type="evidence" value="ECO:0007669"/>
    <property type="project" value="TreeGrafter"/>
</dbReference>
<dbReference type="EC" id="5.3.3.2" evidence="3 10"/>
<keyword evidence="7 10" id="KW-0464">Manganese</keyword>
<evidence type="ECO:0000256" key="7">
    <source>
        <dbReference type="ARBA" id="ARBA00023211"/>
    </source>
</evidence>
<dbReference type="HAMAP" id="MF_00202">
    <property type="entry name" value="Idi"/>
    <property type="match status" value="1"/>
</dbReference>
<gene>
    <name evidence="10 12" type="primary">idi</name>
    <name evidence="12" type="ORF">AWOD_I_2282</name>
</gene>
<dbReference type="OrthoDB" id="9809458at2"/>
<reference evidence="13" key="1">
    <citation type="submission" date="2014-09" db="EMBL/GenBank/DDBJ databases">
        <authorList>
            <person name="Hjerde E."/>
        </authorList>
    </citation>
    <scope>NUCLEOTIDE SEQUENCE [LARGE SCALE GENOMIC DNA]</scope>
    <source>
        <strain evidence="13">06/09/139</strain>
    </source>
</reference>
<comment type="pathway">
    <text evidence="1 10">Isoprenoid biosynthesis; dimethylallyl diphosphate biosynthesis; dimethylallyl diphosphate from isopentenyl diphosphate: step 1/1.</text>
</comment>
<comment type="catalytic activity">
    <reaction evidence="10">
        <text>isopentenyl diphosphate = dimethylallyl diphosphate</text>
        <dbReference type="Rhea" id="RHEA:23284"/>
        <dbReference type="ChEBI" id="CHEBI:57623"/>
        <dbReference type="ChEBI" id="CHEBI:128769"/>
        <dbReference type="EC" id="5.3.3.2"/>
    </reaction>
</comment>
<protein>
    <recommendedName>
        <fullName evidence="3 10">Isopentenyl-diphosphate Delta-isomerase</fullName>
        <shortName evidence="10">IPP isomerase</shortName>
        <ecNumber evidence="3 10">5.3.3.2</ecNumber>
    </recommendedName>
    <alternativeName>
        <fullName evidence="10">IPP:DMAPP isomerase</fullName>
    </alternativeName>
    <alternativeName>
        <fullName evidence="10">Isopentenyl pyrophosphate isomerase</fullName>
    </alternativeName>
</protein>
<dbReference type="PANTHER" id="PTHR10885:SF0">
    <property type="entry name" value="ISOPENTENYL-DIPHOSPHATE DELTA-ISOMERASE"/>
    <property type="match status" value="1"/>
</dbReference>
<feature type="binding site" evidence="10">
    <location>
        <position position="24"/>
    </location>
    <ligand>
        <name>Mn(2+)</name>
        <dbReference type="ChEBI" id="CHEBI:29035"/>
    </ligand>
</feature>
<evidence type="ECO:0000256" key="5">
    <source>
        <dbReference type="ARBA" id="ARBA00022723"/>
    </source>
</evidence>
<dbReference type="PANTHER" id="PTHR10885">
    <property type="entry name" value="ISOPENTENYL-DIPHOSPHATE DELTA-ISOMERASE"/>
    <property type="match status" value="1"/>
</dbReference>
<evidence type="ECO:0000313" key="12">
    <source>
        <dbReference type="EMBL" id="CED72340.1"/>
    </source>
</evidence>
<dbReference type="KEGG" id="awd:AWOD_I_2282"/>
<keyword evidence="8 10" id="KW-0414">Isoprene biosynthesis</keyword>
<keyword evidence="9 10" id="KW-0413">Isomerase</keyword>
<dbReference type="HOGENOM" id="CLU_060552_2_1_6"/>
<dbReference type="STRING" id="80852.AWOD_I_2282"/>
<evidence type="ECO:0000256" key="8">
    <source>
        <dbReference type="ARBA" id="ARBA00023229"/>
    </source>
</evidence>
<dbReference type="SUPFAM" id="SSF55811">
    <property type="entry name" value="Nudix"/>
    <property type="match status" value="1"/>
</dbReference>
<dbReference type="EMBL" id="LN554846">
    <property type="protein sequence ID" value="CED72340.1"/>
    <property type="molecule type" value="Genomic_DNA"/>
</dbReference>
<evidence type="ECO:0000256" key="2">
    <source>
        <dbReference type="ARBA" id="ARBA00007579"/>
    </source>
</evidence>
<feature type="domain" description="Nudix hydrolase" evidence="11">
    <location>
        <begin position="28"/>
        <end position="168"/>
    </location>
</feature>
<dbReference type="Proteomes" id="UP000032427">
    <property type="component" value="Chromosome 1"/>
</dbReference>
<comment type="subcellular location">
    <subcellularLocation>
        <location evidence="10">Cytoplasm</location>
    </subcellularLocation>
</comment>
<evidence type="ECO:0000256" key="10">
    <source>
        <dbReference type="HAMAP-Rule" id="MF_00202"/>
    </source>
</evidence>
<keyword evidence="4 10" id="KW-0963">Cytoplasm</keyword>
<dbReference type="InterPro" id="IPR000086">
    <property type="entry name" value="NUDIX_hydrolase_dom"/>
</dbReference>
<comment type="function">
    <text evidence="10">Catalyzes the 1,3-allylic rearrangement of the homoallylic substrate isopentenyl (IPP) to its highly electrophilic allylic isomer, dimethylallyl diphosphate (DMAPP).</text>
</comment>
<evidence type="ECO:0000256" key="6">
    <source>
        <dbReference type="ARBA" id="ARBA00022842"/>
    </source>
</evidence>
<dbReference type="PROSITE" id="PS51462">
    <property type="entry name" value="NUDIX"/>
    <property type="match status" value="1"/>
</dbReference>
<feature type="binding site" evidence="10">
    <location>
        <position position="117"/>
    </location>
    <ligand>
        <name>Mn(2+)</name>
        <dbReference type="ChEBI" id="CHEBI:29035"/>
    </ligand>
</feature>
<comment type="cofactor">
    <cofactor evidence="10">
        <name>Mg(2+)</name>
        <dbReference type="ChEBI" id="CHEBI:18420"/>
    </cofactor>
    <text evidence="10">Binds 1 Mg(2+) ion per subunit. The magnesium ion binds only when substrate is bound.</text>
</comment>
<dbReference type="CDD" id="cd02885">
    <property type="entry name" value="NUDIX_IPP_Isomerase"/>
    <property type="match status" value="1"/>
</dbReference>
<feature type="binding site" evidence="10">
    <location>
        <position position="30"/>
    </location>
    <ligand>
        <name>Mn(2+)</name>
        <dbReference type="ChEBI" id="CHEBI:29035"/>
    </ligand>
</feature>
<dbReference type="Gene3D" id="3.90.79.10">
    <property type="entry name" value="Nucleoside Triphosphate Pyrophosphohydrolase"/>
    <property type="match status" value="1"/>
</dbReference>
<dbReference type="InterPro" id="IPR056375">
    <property type="entry name" value="Idi_bact"/>
</dbReference>
<dbReference type="GeneID" id="28541868"/>
<dbReference type="GO" id="GO:0004452">
    <property type="term" value="F:isopentenyl-diphosphate delta-isomerase activity"/>
    <property type="evidence" value="ECO:0007669"/>
    <property type="project" value="UniProtKB-UniRule"/>
</dbReference>
<evidence type="ECO:0000313" key="13">
    <source>
        <dbReference type="Proteomes" id="UP000032427"/>
    </source>
</evidence>
<comment type="cofactor">
    <cofactor evidence="10">
        <name>Mn(2+)</name>
        <dbReference type="ChEBI" id="CHEBI:29035"/>
    </cofactor>
    <text evidence="10">Binds 1 Mn(2+) ion per subunit.</text>
</comment>
<dbReference type="UniPathway" id="UPA00059">
    <property type="reaction ID" value="UER00104"/>
</dbReference>
<comment type="similarity">
    <text evidence="2 10">Belongs to the IPP isomerase type 1 family.</text>
</comment>
<keyword evidence="6 10" id="KW-0460">Magnesium</keyword>
<dbReference type="NCBIfam" id="TIGR02150">
    <property type="entry name" value="IPP_isom_1"/>
    <property type="match status" value="1"/>
</dbReference>
<accession>A0A090IVD7</accession>
<sequence length="183" mass="21119">MNEQVVLVNQQGETIGTMEKLEAHEKGLLHLAFSVLLYRETENEYEFLLQKRAECKYHSKGKWSNTCCSHPRVNESVELAGERRLAEEIGIVGVAADSFENLGWFIYQAELENGLSEHEQDYILLANTPNVEFTMNPDEVSDIQWWSESRIQQELVNNPAIFSVWFDTVFSKAIRYLATLDKK</sequence>
<dbReference type="GO" id="GO:0050992">
    <property type="term" value="P:dimethylallyl diphosphate biosynthetic process"/>
    <property type="evidence" value="ECO:0007669"/>
    <property type="project" value="UniProtKB-UniRule"/>
</dbReference>
<feature type="active site" evidence="10">
    <location>
        <position position="68"/>
    </location>
</feature>
<dbReference type="GO" id="GO:0005737">
    <property type="term" value="C:cytoplasm"/>
    <property type="evidence" value="ECO:0007669"/>
    <property type="project" value="UniProtKB-SubCell"/>
</dbReference>
<keyword evidence="13" id="KW-1185">Reference proteome</keyword>
<evidence type="ECO:0000256" key="3">
    <source>
        <dbReference type="ARBA" id="ARBA00012057"/>
    </source>
</evidence>
<dbReference type="NCBIfam" id="NF002995">
    <property type="entry name" value="PRK03759.1"/>
    <property type="match status" value="1"/>
</dbReference>
<dbReference type="PIRSF" id="PIRSF018427">
    <property type="entry name" value="Isopntndiph_ism"/>
    <property type="match status" value="1"/>
</dbReference>
<dbReference type="PATRIC" id="fig|80852.17.peg.2361"/>
<evidence type="ECO:0000256" key="4">
    <source>
        <dbReference type="ARBA" id="ARBA00022490"/>
    </source>
</evidence>
<keyword evidence="5 10" id="KW-0479">Metal-binding</keyword>
<feature type="binding site" evidence="10">
    <location>
        <position position="88"/>
    </location>
    <ligand>
        <name>Mg(2+)</name>
        <dbReference type="ChEBI" id="CHEBI:18420"/>
    </ligand>
</feature>
<dbReference type="GO" id="GO:0046872">
    <property type="term" value="F:metal ion binding"/>
    <property type="evidence" value="ECO:0007669"/>
    <property type="project" value="UniProtKB-KW"/>
</dbReference>
<evidence type="ECO:0000256" key="1">
    <source>
        <dbReference type="ARBA" id="ARBA00004826"/>
    </source>
</evidence>
<name>A0A090IVD7_9GAMM</name>
<evidence type="ECO:0000256" key="9">
    <source>
        <dbReference type="ARBA" id="ARBA00023235"/>
    </source>
</evidence>
<evidence type="ECO:0000259" key="11">
    <source>
        <dbReference type="PROSITE" id="PS51462"/>
    </source>
</evidence>
<organism evidence="12 13">
    <name type="scientific">Aliivibrio wodanis</name>
    <dbReference type="NCBI Taxonomy" id="80852"/>
    <lineage>
        <taxon>Bacteria</taxon>
        <taxon>Pseudomonadati</taxon>
        <taxon>Pseudomonadota</taxon>
        <taxon>Gammaproteobacteria</taxon>
        <taxon>Vibrionales</taxon>
        <taxon>Vibrionaceae</taxon>
        <taxon>Aliivibrio</taxon>
    </lineage>
</organism>
<feature type="binding site" evidence="10">
    <location>
        <position position="70"/>
    </location>
    <ligand>
        <name>Mn(2+)</name>
        <dbReference type="ChEBI" id="CHEBI:29035"/>
    </ligand>
</feature>
<dbReference type="InterPro" id="IPR015797">
    <property type="entry name" value="NUDIX_hydrolase-like_dom_sf"/>
</dbReference>
<feature type="binding site" evidence="10">
    <location>
        <position position="119"/>
    </location>
    <ligand>
        <name>Mn(2+)</name>
        <dbReference type="ChEBI" id="CHEBI:29035"/>
    </ligand>
</feature>